<dbReference type="OrthoDB" id="9811121at2"/>
<dbReference type="GO" id="GO:0033388">
    <property type="term" value="P:putrescine biosynthetic process from arginine"/>
    <property type="evidence" value="ECO:0007669"/>
    <property type="project" value="TreeGrafter"/>
</dbReference>
<gene>
    <name evidence="3" type="ORF">EWU20_06265</name>
</gene>
<dbReference type="Proteomes" id="UP000293583">
    <property type="component" value="Unassembled WGS sequence"/>
</dbReference>
<dbReference type="SUPFAM" id="SSF56317">
    <property type="entry name" value="Carbon-nitrogen hydrolase"/>
    <property type="match status" value="1"/>
</dbReference>
<dbReference type="AlphaFoldDB" id="A0A4V2IVS2"/>
<dbReference type="InterPro" id="IPR003010">
    <property type="entry name" value="C-N_Hydrolase"/>
</dbReference>
<evidence type="ECO:0000256" key="1">
    <source>
        <dbReference type="ARBA" id="ARBA00022801"/>
    </source>
</evidence>
<keyword evidence="4" id="KW-1185">Reference proteome</keyword>
<dbReference type="PANTHER" id="PTHR43674:SF2">
    <property type="entry name" value="BETA-UREIDOPROPIONASE"/>
    <property type="match status" value="1"/>
</dbReference>
<dbReference type="Gene3D" id="3.60.110.10">
    <property type="entry name" value="Carbon-nitrogen hydrolase"/>
    <property type="match status" value="1"/>
</dbReference>
<evidence type="ECO:0000259" key="2">
    <source>
        <dbReference type="PROSITE" id="PS50263"/>
    </source>
</evidence>
<dbReference type="GO" id="GO:0050126">
    <property type="term" value="F:N-carbamoylputrescine amidase activity"/>
    <property type="evidence" value="ECO:0007669"/>
    <property type="project" value="TreeGrafter"/>
</dbReference>
<reference evidence="3 4" key="1">
    <citation type="submission" date="2019-02" db="EMBL/GenBank/DDBJ databases">
        <title>Genome of a new Bacteroidetes strain.</title>
        <authorList>
            <person name="Pitt A."/>
        </authorList>
    </citation>
    <scope>NUCLEOTIDE SEQUENCE [LARGE SCALE GENOMIC DNA]</scope>
    <source>
        <strain evidence="3 4">103A-SOEBACH</strain>
    </source>
</reference>
<keyword evidence="1 3" id="KW-0378">Hydrolase</keyword>
<accession>A0A4V2IVS2</accession>
<evidence type="ECO:0000313" key="3">
    <source>
        <dbReference type="EMBL" id="TBH73375.1"/>
    </source>
</evidence>
<dbReference type="PROSITE" id="PS50263">
    <property type="entry name" value="CN_HYDROLASE"/>
    <property type="match status" value="1"/>
</dbReference>
<comment type="caution">
    <text evidence="3">The sequence shown here is derived from an EMBL/GenBank/DDBJ whole genome shotgun (WGS) entry which is preliminary data.</text>
</comment>
<dbReference type="PANTHER" id="PTHR43674">
    <property type="entry name" value="NITRILASE C965.09-RELATED"/>
    <property type="match status" value="1"/>
</dbReference>
<sequence length="289" mass="32713">MMKNVSFALIQLSCSTTVSENWQKTISSIRDAASKGAQVICLQELFKSVYFCYEEKQDFFALAEAIPGPSTDELGALAAELNVVIVASLFEKRAAGLYHNTTAVIDADGKYLGKYRKMHIPDDPGYYEKYYFTPGDLGYQVFETKFAKIGVLICWDQWYPEAARLTALQGAEVLVYPTAIGWDLEEKDGEINREQYQAWQTIQRSHSVANGVPVVSVNRVGTENGQQFWGGSFVSNAFGRVIFQASHDQEEIALVEVDVDSSEYYRRTWPFFRDRRIDSYGGITERFLD</sequence>
<evidence type="ECO:0000313" key="4">
    <source>
        <dbReference type="Proteomes" id="UP000293583"/>
    </source>
</evidence>
<dbReference type="InterPro" id="IPR050345">
    <property type="entry name" value="Aliph_Amidase/BUP"/>
</dbReference>
<name>A0A4V2IVS2_9BACT</name>
<dbReference type="InterPro" id="IPR036526">
    <property type="entry name" value="C-N_Hydrolase_sf"/>
</dbReference>
<dbReference type="CDD" id="cd07573">
    <property type="entry name" value="CPA"/>
    <property type="match status" value="1"/>
</dbReference>
<proteinExistence type="predicted"/>
<dbReference type="EMBL" id="SEWY01000003">
    <property type="protein sequence ID" value="TBH73375.1"/>
    <property type="molecule type" value="Genomic_DNA"/>
</dbReference>
<feature type="domain" description="CN hydrolase" evidence="2">
    <location>
        <begin position="5"/>
        <end position="259"/>
    </location>
</feature>
<organism evidence="3 4">
    <name type="scientific">Aquirufa antheringensis</name>
    <dbReference type="NCBI Taxonomy" id="2516559"/>
    <lineage>
        <taxon>Bacteria</taxon>
        <taxon>Pseudomonadati</taxon>
        <taxon>Bacteroidota</taxon>
        <taxon>Cytophagia</taxon>
        <taxon>Cytophagales</taxon>
        <taxon>Flectobacillaceae</taxon>
        <taxon>Aquirufa</taxon>
    </lineage>
</organism>
<dbReference type="Pfam" id="PF00795">
    <property type="entry name" value="CN_hydrolase"/>
    <property type="match status" value="1"/>
</dbReference>
<dbReference type="FunFam" id="3.60.110.10:FF:000010">
    <property type="entry name" value="Carbon-nitrogen hydrolase"/>
    <property type="match status" value="1"/>
</dbReference>
<protein>
    <submittedName>
        <fullName evidence="3">Carbon-nitrogen hydrolase</fullName>
    </submittedName>
</protein>